<keyword evidence="3" id="KW-0812">Transmembrane</keyword>
<evidence type="ECO:0000313" key="5">
    <source>
        <dbReference type="EMBL" id="ODN84849.1"/>
    </source>
</evidence>
<sequence>MSFNDLERGHTEPLLRGNAPGMLLVKGCMRIQLTSSDSALFVAAHVRSIARASLATADQDATFTAIKDSVSIQVFKIQSNVQGIQRLVDKLGGSSDGEQLRASLHNLTEATRDMVKKSTGDIKKLASYPAGGEFASRKPIQNKLSKEFTNAITGFQKVQRLSAEKQRLYVESQKRRMDRMVEDGDAHDEPRGSVELERVQVQQQVQQQQQQVSSQEVDFQETLIAEREAEIREIESGIHELNDIFRDLGTMVVEQGSLVDNIENNVTSVARDTSSAAEELTTAHDYQRKAGRRMACLLIILLIVATFILLAILS</sequence>
<dbReference type="InterPro" id="IPR010989">
    <property type="entry name" value="SNARE"/>
</dbReference>
<dbReference type="SUPFAM" id="SSF47661">
    <property type="entry name" value="t-snare proteins"/>
    <property type="match status" value="1"/>
</dbReference>
<dbReference type="Pfam" id="PF05739">
    <property type="entry name" value="SNARE"/>
    <property type="match status" value="1"/>
</dbReference>
<dbReference type="GO" id="GO:0048278">
    <property type="term" value="P:vesicle docking"/>
    <property type="evidence" value="ECO:0007669"/>
    <property type="project" value="TreeGrafter"/>
</dbReference>
<dbReference type="EMBL" id="AWGJ01000001">
    <property type="protein sequence ID" value="ODN84849.1"/>
    <property type="molecule type" value="Genomic_DNA"/>
</dbReference>
<reference evidence="5 6" key="1">
    <citation type="submission" date="2016-06" db="EMBL/GenBank/DDBJ databases">
        <title>Evolution of pathogenesis and genome organization in the Tremellales.</title>
        <authorList>
            <person name="Cuomo C."/>
            <person name="Litvintseva A."/>
            <person name="Heitman J."/>
            <person name="Chen Y."/>
            <person name="Sun S."/>
            <person name="Springer D."/>
            <person name="Dromer F."/>
            <person name="Young S."/>
            <person name="Zeng Q."/>
            <person name="Chapman S."/>
            <person name="Gujja S."/>
            <person name="Saif S."/>
            <person name="Birren B."/>
        </authorList>
    </citation>
    <scope>NUCLEOTIDE SEQUENCE [LARGE SCALE GENOMIC DNA]</scope>
    <source>
        <strain evidence="5 6">CBS 6039</strain>
    </source>
</reference>
<dbReference type="GO" id="GO:0005484">
    <property type="term" value="F:SNAP receptor activity"/>
    <property type="evidence" value="ECO:0007669"/>
    <property type="project" value="InterPro"/>
</dbReference>
<evidence type="ECO:0000259" key="4">
    <source>
        <dbReference type="PROSITE" id="PS50192"/>
    </source>
</evidence>
<dbReference type="GeneID" id="30152016"/>
<dbReference type="PANTHER" id="PTHR19957:SF38">
    <property type="entry name" value="LD27581P"/>
    <property type="match status" value="1"/>
</dbReference>
<dbReference type="Gene3D" id="1.20.5.110">
    <property type="match status" value="1"/>
</dbReference>
<name>A0A1E3I874_9TREE</name>
<dbReference type="GO" id="GO:0006906">
    <property type="term" value="P:vesicle fusion"/>
    <property type="evidence" value="ECO:0007669"/>
    <property type="project" value="TreeGrafter"/>
</dbReference>
<dbReference type="Gene3D" id="1.20.58.70">
    <property type="match status" value="1"/>
</dbReference>
<proteinExistence type="inferred from homology"/>
<dbReference type="SMART" id="SM00503">
    <property type="entry name" value="SynN"/>
    <property type="match status" value="1"/>
</dbReference>
<feature type="transmembrane region" description="Helical" evidence="3">
    <location>
        <begin position="294"/>
        <end position="313"/>
    </location>
</feature>
<keyword evidence="3" id="KW-1133">Transmembrane helix</keyword>
<dbReference type="GO" id="GO:0006886">
    <property type="term" value="P:intracellular protein transport"/>
    <property type="evidence" value="ECO:0007669"/>
    <property type="project" value="InterPro"/>
</dbReference>
<dbReference type="AlphaFoldDB" id="A0A1E3I874"/>
<dbReference type="InterPro" id="IPR045242">
    <property type="entry name" value="Syntaxin"/>
</dbReference>
<dbReference type="InterPro" id="IPR006012">
    <property type="entry name" value="Syntaxin/epimorphin_CS"/>
</dbReference>
<evidence type="ECO:0000256" key="2">
    <source>
        <dbReference type="RuleBase" id="RU003858"/>
    </source>
</evidence>
<dbReference type="SMART" id="SM00397">
    <property type="entry name" value="t_SNARE"/>
    <property type="match status" value="1"/>
</dbReference>
<dbReference type="RefSeq" id="XP_018998652.1">
    <property type="nucleotide sequence ID" value="XM_019133947.1"/>
</dbReference>
<dbReference type="InterPro" id="IPR006011">
    <property type="entry name" value="Syntaxin_N"/>
</dbReference>
<evidence type="ECO:0000313" key="6">
    <source>
        <dbReference type="Proteomes" id="UP000094065"/>
    </source>
</evidence>
<accession>A0A1E3I874</accession>
<dbReference type="OrthoDB" id="364348at2759"/>
<gene>
    <name evidence="5" type="ORF">L202_00707</name>
</gene>
<organism evidence="5 6">
    <name type="scientific">Cryptococcus amylolentus CBS 6039</name>
    <dbReference type="NCBI Taxonomy" id="1295533"/>
    <lineage>
        <taxon>Eukaryota</taxon>
        <taxon>Fungi</taxon>
        <taxon>Dikarya</taxon>
        <taxon>Basidiomycota</taxon>
        <taxon>Agaricomycotina</taxon>
        <taxon>Tremellomycetes</taxon>
        <taxon>Tremellales</taxon>
        <taxon>Cryptococcaceae</taxon>
        <taxon>Cryptococcus</taxon>
    </lineage>
</organism>
<dbReference type="PROSITE" id="PS00914">
    <property type="entry name" value="SYNTAXIN"/>
    <property type="match status" value="1"/>
</dbReference>
<keyword evidence="6" id="KW-1185">Reference proteome</keyword>
<dbReference type="PROSITE" id="PS50192">
    <property type="entry name" value="T_SNARE"/>
    <property type="match status" value="1"/>
</dbReference>
<keyword evidence="3" id="KW-0472">Membrane</keyword>
<comment type="similarity">
    <text evidence="1 2">Belongs to the syntaxin family.</text>
</comment>
<dbReference type="GO" id="GO:0012505">
    <property type="term" value="C:endomembrane system"/>
    <property type="evidence" value="ECO:0007669"/>
    <property type="project" value="TreeGrafter"/>
</dbReference>
<evidence type="ECO:0000256" key="1">
    <source>
        <dbReference type="ARBA" id="ARBA00009063"/>
    </source>
</evidence>
<feature type="domain" description="T-SNARE coiled-coil homology" evidence="4">
    <location>
        <begin position="221"/>
        <end position="283"/>
    </location>
</feature>
<dbReference type="CDD" id="cd15840">
    <property type="entry name" value="SNARE_Qa"/>
    <property type="match status" value="1"/>
</dbReference>
<dbReference type="GO" id="GO:0000149">
    <property type="term" value="F:SNARE binding"/>
    <property type="evidence" value="ECO:0007669"/>
    <property type="project" value="TreeGrafter"/>
</dbReference>
<dbReference type="InterPro" id="IPR000727">
    <property type="entry name" value="T_SNARE_dom"/>
</dbReference>
<evidence type="ECO:0000256" key="3">
    <source>
        <dbReference type="SAM" id="Phobius"/>
    </source>
</evidence>
<dbReference type="Pfam" id="PF14523">
    <property type="entry name" value="Syntaxin_2"/>
    <property type="match status" value="1"/>
</dbReference>
<protein>
    <recommendedName>
        <fullName evidence="4">t-SNARE coiled-coil homology domain-containing protein</fullName>
    </recommendedName>
</protein>
<dbReference type="PANTHER" id="PTHR19957">
    <property type="entry name" value="SYNTAXIN"/>
    <property type="match status" value="1"/>
</dbReference>
<dbReference type="GO" id="GO:0006896">
    <property type="term" value="P:Golgi to vacuole transport"/>
    <property type="evidence" value="ECO:0007669"/>
    <property type="project" value="TreeGrafter"/>
</dbReference>
<dbReference type="FunFam" id="1.20.5.110:FF:000059">
    <property type="entry name" value="Related to syntaxin 12"/>
    <property type="match status" value="1"/>
</dbReference>
<comment type="caution">
    <text evidence="5">The sequence shown here is derived from an EMBL/GenBank/DDBJ whole genome shotgun (WGS) entry which is preliminary data.</text>
</comment>
<dbReference type="GO" id="GO:0031201">
    <property type="term" value="C:SNARE complex"/>
    <property type="evidence" value="ECO:0007669"/>
    <property type="project" value="TreeGrafter"/>
</dbReference>
<dbReference type="STRING" id="1295533.A0A1E3I874"/>
<dbReference type="Proteomes" id="UP000094065">
    <property type="component" value="Unassembled WGS sequence"/>
</dbReference>